<accession>A0A179F9A1</accession>
<name>A0A179F9A1_METCM</name>
<feature type="compositionally biased region" description="Low complexity" evidence="1">
    <location>
        <begin position="547"/>
        <end position="566"/>
    </location>
</feature>
<dbReference type="Gene3D" id="1.10.510.10">
    <property type="entry name" value="Transferase(Phosphotransferase) domain 1"/>
    <property type="match status" value="1"/>
</dbReference>
<dbReference type="PROSITE" id="PS50011">
    <property type="entry name" value="PROTEIN_KINASE_DOM"/>
    <property type="match status" value="1"/>
</dbReference>
<dbReference type="PANTHER" id="PTHR24359:SF1">
    <property type="entry name" value="INHIBITOR OF NUCLEAR FACTOR KAPPA-B KINASE EPSILON SUBUNIT HOMOLOG 1-RELATED"/>
    <property type="match status" value="1"/>
</dbReference>
<keyword evidence="4" id="KW-1185">Reference proteome</keyword>
<dbReference type="OrthoDB" id="5090151at2759"/>
<dbReference type="Pfam" id="PF00069">
    <property type="entry name" value="Pkinase"/>
    <property type="match status" value="1"/>
</dbReference>
<sequence>MEDQTPNGVVDSISDYVARHSEPAHLQTKIFLPYDKFEELVTEEMVRSAFREAEIPEIKISELMKYIFNTGARRWFFIMCLTFEGVMHNVATFLENLQTNEITDKALPLGFKRVKGWRYHGYSIESPDSARLPDHDSPIFQNFHFSENQYIVFEGHQKKVTAPVFVPGQFQYYFSHIRSLPYMTVDSRPTSGGFFGEVSKVQIHIAHIPAMAKSVRPGNNYIDVAIKKAKVFEQVAEYFDKEVENLKKLRRSENLPHLIKAIAAYQIGQERCLMFPWAEGGNLSEYWKNSESHRKHYQGLIWIIDQFVGICSVFHKLHERNGRHGDLKPENILWFKDEEGYGTLRVADWGLSTFHEEGDNTKMRNDQGKMTRTPPGTDRYTPPEALPENDLKARSRLYDVWSIGCIVVELLVWLVEGFDSVESLRKKTTHFWDEEQNVRFIHHQVNSLLDNFDSRLKKLGKKDTAYGDLLKLVREDLLVMQVPESWESPVDASQRMRTNTEHAHVRMKAIRKKCRREYYLFPLEFQPPLLGRSDVVKKDGLLATSDNARAASTSSGTSGQVTNGGNYSEGESIAVPTNWNHQSINAQNSTMSDTQAYVSTPMPHP</sequence>
<dbReference type="KEGG" id="pchm:VFPPC_09497"/>
<dbReference type="SMART" id="SM00220">
    <property type="entry name" value="S_TKc"/>
    <property type="match status" value="1"/>
</dbReference>
<evidence type="ECO:0000256" key="1">
    <source>
        <dbReference type="SAM" id="MobiDB-lite"/>
    </source>
</evidence>
<dbReference type="PANTHER" id="PTHR24359">
    <property type="entry name" value="SERINE/THREONINE-PROTEIN KINASE SBK1"/>
    <property type="match status" value="1"/>
</dbReference>
<feature type="region of interest" description="Disordered" evidence="1">
    <location>
        <begin position="358"/>
        <end position="386"/>
    </location>
</feature>
<dbReference type="Proteomes" id="UP000078397">
    <property type="component" value="Unassembled WGS sequence"/>
</dbReference>
<dbReference type="CDD" id="cd00180">
    <property type="entry name" value="PKc"/>
    <property type="match status" value="1"/>
</dbReference>
<gene>
    <name evidence="3" type="ORF">VFPPC_09497</name>
</gene>
<evidence type="ECO:0000313" key="4">
    <source>
        <dbReference type="Proteomes" id="UP000078397"/>
    </source>
</evidence>
<dbReference type="RefSeq" id="XP_018139393.1">
    <property type="nucleotide sequence ID" value="XM_018288022.1"/>
</dbReference>
<dbReference type="GO" id="GO:0004674">
    <property type="term" value="F:protein serine/threonine kinase activity"/>
    <property type="evidence" value="ECO:0007669"/>
    <property type="project" value="TreeGrafter"/>
</dbReference>
<evidence type="ECO:0000313" key="3">
    <source>
        <dbReference type="EMBL" id="OAQ61689.1"/>
    </source>
</evidence>
<dbReference type="InterPro" id="IPR011009">
    <property type="entry name" value="Kinase-like_dom_sf"/>
</dbReference>
<dbReference type="STRING" id="1380566.A0A179F9A1"/>
<dbReference type="AlphaFoldDB" id="A0A179F9A1"/>
<organism evidence="3 4">
    <name type="scientific">Pochonia chlamydosporia 170</name>
    <dbReference type="NCBI Taxonomy" id="1380566"/>
    <lineage>
        <taxon>Eukaryota</taxon>
        <taxon>Fungi</taxon>
        <taxon>Dikarya</taxon>
        <taxon>Ascomycota</taxon>
        <taxon>Pezizomycotina</taxon>
        <taxon>Sordariomycetes</taxon>
        <taxon>Hypocreomycetidae</taxon>
        <taxon>Hypocreales</taxon>
        <taxon>Clavicipitaceae</taxon>
        <taxon>Pochonia</taxon>
    </lineage>
</organism>
<feature type="compositionally biased region" description="Basic and acidic residues" evidence="1">
    <location>
        <begin position="358"/>
        <end position="369"/>
    </location>
</feature>
<feature type="domain" description="Protein kinase" evidence="2">
    <location>
        <begin position="184"/>
        <end position="478"/>
    </location>
</feature>
<dbReference type="GeneID" id="28852016"/>
<reference evidence="3 4" key="1">
    <citation type="journal article" date="2016" name="PLoS Pathog.">
        <title>Biosynthesis of antibiotic leucinostatins in bio-control fungus Purpureocillium lilacinum and their inhibition on phytophthora revealed by genome mining.</title>
        <authorList>
            <person name="Wang G."/>
            <person name="Liu Z."/>
            <person name="Lin R."/>
            <person name="Li E."/>
            <person name="Mao Z."/>
            <person name="Ling J."/>
            <person name="Yang Y."/>
            <person name="Yin W.B."/>
            <person name="Xie B."/>
        </authorList>
    </citation>
    <scope>NUCLEOTIDE SEQUENCE [LARGE SCALE GENOMIC DNA]</scope>
    <source>
        <strain evidence="3">170</strain>
    </source>
</reference>
<dbReference type="InterPro" id="IPR000719">
    <property type="entry name" value="Prot_kinase_dom"/>
</dbReference>
<dbReference type="GO" id="GO:0005524">
    <property type="term" value="F:ATP binding"/>
    <property type="evidence" value="ECO:0007669"/>
    <property type="project" value="InterPro"/>
</dbReference>
<dbReference type="EMBL" id="LSBJ02000007">
    <property type="protein sequence ID" value="OAQ61689.1"/>
    <property type="molecule type" value="Genomic_DNA"/>
</dbReference>
<comment type="caution">
    <text evidence="3">The sequence shown here is derived from an EMBL/GenBank/DDBJ whole genome shotgun (WGS) entry which is preliminary data.</text>
</comment>
<feature type="region of interest" description="Disordered" evidence="1">
    <location>
        <begin position="547"/>
        <end position="572"/>
    </location>
</feature>
<proteinExistence type="predicted"/>
<evidence type="ECO:0000259" key="2">
    <source>
        <dbReference type="PROSITE" id="PS50011"/>
    </source>
</evidence>
<dbReference type="SUPFAM" id="SSF56112">
    <property type="entry name" value="Protein kinase-like (PK-like)"/>
    <property type="match status" value="1"/>
</dbReference>
<protein>
    <submittedName>
        <fullName evidence="3">Heterokaryon incompatibility protein</fullName>
    </submittedName>
</protein>